<name>A0ABR1APC0_POLSC</name>
<comment type="caution">
    <text evidence="10">The sequence shown here is derived from an EMBL/GenBank/DDBJ whole genome shotgun (WGS) entry which is preliminary data.</text>
</comment>
<evidence type="ECO:0000256" key="1">
    <source>
        <dbReference type="ARBA" id="ARBA00004167"/>
    </source>
</evidence>
<feature type="region of interest" description="Disordered" evidence="9">
    <location>
        <begin position="160"/>
        <end position="179"/>
    </location>
</feature>
<keyword evidence="4 8" id="KW-0808">Transferase</keyword>
<sequence>MQSCREGTAKNLTICMRKGGMTSLMISSKANRARVYKPCVEKGKRKSMFRTRVGNGLFRKQLTKSRLNKERANLSFFFVIMFFAVFGIIVLTEVLLIDEKGRNQGLSIRKGFSDGSKYGERSEYDDQGDDYFLYHNKLDTHLAAFLRRDPIQKSADKLNGNIPGNSEAKLPPLGENQTAKDGEWQTVTGTRSKFYVYSAYYDKRRGRSIRIIGATKTRGPDRVWCRLWYPVNSANKTQFASFSIPAQFKMIRENWNLKYSACFVICPLRRNMTAPASVSIVSRLRHPPSNHLIVRNPEKDPSLVNRTRGADTLAVCVKPLHYSYDKALQMLEFLEMYRMLGMEHITMYNHTIGPTVDCILDHYKEKGIVTILPWKLNMKSQKEIRTEGLFAALNDCLYRGMYKYTYVAMVDLDEFIIPRQNDTILDLIHWISKRIRLKNPGSYSFQNAFFYLQWEDDPLTKTSQDLDSKLITMRKTKRKSKLHPHKQRSKYICRPEYVIEAGNHFVWEFLPGHGTINVPADSAILHHYRICEFGGNDCVKTANIRDRIAFRYRDRLLYNVKEMWNLLKESCKLPNVPD</sequence>
<accession>A0ABR1APC0</accession>
<proteinExistence type="inferred from homology"/>
<gene>
    <name evidence="10" type="ORF">RUM44_011201</name>
</gene>
<organism evidence="10 11">
    <name type="scientific">Polyplax serrata</name>
    <name type="common">Common mouse louse</name>
    <dbReference type="NCBI Taxonomy" id="468196"/>
    <lineage>
        <taxon>Eukaryota</taxon>
        <taxon>Metazoa</taxon>
        <taxon>Ecdysozoa</taxon>
        <taxon>Arthropoda</taxon>
        <taxon>Hexapoda</taxon>
        <taxon>Insecta</taxon>
        <taxon>Pterygota</taxon>
        <taxon>Neoptera</taxon>
        <taxon>Paraneoptera</taxon>
        <taxon>Psocodea</taxon>
        <taxon>Troctomorpha</taxon>
        <taxon>Phthiraptera</taxon>
        <taxon>Anoplura</taxon>
        <taxon>Polyplacidae</taxon>
        <taxon>Polyplax</taxon>
    </lineage>
</organism>
<dbReference type="EMBL" id="JAWJWF010000046">
    <property type="protein sequence ID" value="KAK6624342.1"/>
    <property type="molecule type" value="Genomic_DNA"/>
</dbReference>
<evidence type="ECO:0000313" key="11">
    <source>
        <dbReference type="Proteomes" id="UP001359485"/>
    </source>
</evidence>
<feature type="transmembrane region" description="Helical" evidence="8">
    <location>
        <begin position="74"/>
        <end position="97"/>
    </location>
</feature>
<dbReference type="Pfam" id="PF01697">
    <property type="entry name" value="Glyco_transf_92"/>
    <property type="match status" value="1"/>
</dbReference>
<protein>
    <recommendedName>
        <fullName evidence="8">Glycosyltransferase family 92 protein</fullName>
        <ecNumber evidence="8">2.4.1.-</ecNumber>
    </recommendedName>
</protein>
<evidence type="ECO:0000256" key="7">
    <source>
        <dbReference type="ARBA" id="ARBA00023136"/>
    </source>
</evidence>
<keyword evidence="3 8" id="KW-0328">Glycosyltransferase</keyword>
<keyword evidence="7 8" id="KW-0472">Membrane</keyword>
<evidence type="ECO:0000256" key="5">
    <source>
        <dbReference type="ARBA" id="ARBA00022692"/>
    </source>
</evidence>
<dbReference type="PANTHER" id="PTHR21461:SF40">
    <property type="entry name" value="GLYCOSYLTRANSFERASE FAMILY 92 PROTEIN"/>
    <property type="match status" value="1"/>
</dbReference>
<comment type="similarity">
    <text evidence="2 8">Belongs to the glycosyltransferase 92 family.</text>
</comment>
<keyword evidence="5 8" id="KW-0812">Transmembrane</keyword>
<keyword evidence="6 8" id="KW-1133">Transmembrane helix</keyword>
<reference evidence="10 11" key="1">
    <citation type="submission" date="2023-09" db="EMBL/GenBank/DDBJ databases">
        <title>Genomes of two closely related lineages of the louse Polyplax serrata with different host specificities.</title>
        <authorList>
            <person name="Martinu J."/>
            <person name="Tarabai H."/>
            <person name="Stefka J."/>
            <person name="Hypsa V."/>
        </authorList>
    </citation>
    <scope>NUCLEOTIDE SEQUENCE [LARGE SCALE GENOMIC DNA]</scope>
    <source>
        <strain evidence="10">98ZLc_SE</strain>
    </source>
</reference>
<evidence type="ECO:0000256" key="8">
    <source>
        <dbReference type="RuleBase" id="RU366017"/>
    </source>
</evidence>
<comment type="subcellular location">
    <subcellularLocation>
        <location evidence="1">Membrane</location>
        <topology evidence="1">Single-pass membrane protein</topology>
    </subcellularLocation>
</comment>
<evidence type="ECO:0000313" key="10">
    <source>
        <dbReference type="EMBL" id="KAK6624342.1"/>
    </source>
</evidence>
<evidence type="ECO:0000256" key="3">
    <source>
        <dbReference type="ARBA" id="ARBA00022676"/>
    </source>
</evidence>
<keyword evidence="11" id="KW-1185">Reference proteome</keyword>
<dbReference type="Proteomes" id="UP001359485">
    <property type="component" value="Unassembled WGS sequence"/>
</dbReference>
<dbReference type="EC" id="2.4.1.-" evidence="8"/>
<dbReference type="InterPro" id="IPR008166">
    <property type="entry name" value="Glyco_transf_92"/>
</dbReference>
<dbReference type="PANTHER" id="PTHR21461">
    <property type="entry name" value="GLYCOSYLTRANSFERASE FAMILY 92 PROTEIN"/>
    <property type="match status" value="1"/>
</dbReference>
<evidence type="ECO:0000256" key="4">
    <source>
        <dbReference type="ARBA" id="ARBA00022679"/>
    </source>
</evidence>
<evidence type="ECO:0000256" key="9">
    <source>
        <dbReference type="SAM" id="MobiDB-lite"/>
    </source>
</evidence>
<evidence type="ECO:0000256" key="6">
    <source>
        <dbReference type="ARBA" id="ARBA00022989"/>
    </source>
</evidence>
<evidence type="ECO:0000256" key="2">
    <source>
        <dbReference type="ARBA" id="ARBA00007647"/>
    </source>
</evidence>